<dbReference type="EMBL" id="VUMM01000012">
    <property type="protein sequence ID" value="MSS01780.1"/>
    <property type="molecule type" value="Genomic_DNA"/>
</dbReference>
<dbReference type="Pfam" id="PF02518">
    <property type="entry name" value="HATPase_c"/>
    <property type="match status" value="1"/>
</dbReference>
<dbReference type="AlphaFoldDB" id="A0A7X2N3G8"/>
<reference evidence="14 15" key="1">
    <citation type="submission" date="2019-08" db="EMBL/GenBank/DDBJ databases">
        <title>In-depth cultivation of the pig gut microbiome towards novel bacterial diversity and tailored functional studies.</title>
        <authorList>
            <person name="Wylensek D."/>
            <person name="Hitch T.C.A."/>
            <person name="Clavel T."/>
        </authorList>
    </citation>
    <scope>NUCLEOTIDE SEQUENCE [LARGE SCALE GENOMIC DNA]</scope>
    <source>
        <strain evidence="14 15">LKV-178-WT-2G</strain>
    </source>
</reference>
<comment type="caution">
    <text evidence="14">The sequence shown here is derived from an EMBL/GenBank/DDBJ whole genome shotgun (WGS) entry which is preliminary data.</text>
</comment>
<evidence type="ECO:0000256" key="2">
    <source>
        <dbReference type="ARBA" id="ARBA00004651"/>
    </source>
</evidence>
<evidence type="ECO:0000256" key="4">
    <source>
        <dbReference type="ARBA" id="ARBA00022475"/>
    </source>
</evidence>
<evidence type="ECO:0000313" key="15">
    <source>
        <dbReference type="Proteomes" id="UP000470082"/>
    </source>
</evidence>
<evidence type="ECO:0000256" key="1">
    <source>
        <dbReference type="ARBA" id="ARBA00000085"/>
    </source>
</evidence>
<accession>A0A7X2N3G8</accession>
<dbReference type="InterPro" id="IPR005467">
    <property type="entry name" value="His_kinase_dom"/>
</dbReference>
<dbReference type="GO" id="GO:0016036">
    <property type="term" value="P:cellular response to phosphate starvation"/>
    <property type="evidence" value="ECO:0007669"/>
    <property type="project" value="TreeGrafter"/>
</dbReference>
<sequence>MKYIKDRKEIIILFIVIIMAFFLIFYLYSLPFDALLYGYLLISICFICILLIDFYFYNKKLKQIEYLKREDKIEFEGSLLEMNLVQAFEQREKNLIGQNDSLEEQIRNIEDYFSIWVHQMKLPIAAMKLLLESDTIDVKACKSQLFRMNQNTDMTLAYIRMNSKQTDYLFQFYDLDTMIRKSIHYFAYEFVSMNLSMNFEQTNKKILTDEKWFVFILQQILSNAIKYSKKGGSIHIYFKASSLVIEDHGCGIEQGDLHRIFEKGFTGYNGRMDHKASGLGLYLCKGICKSLNHEISIESKLNEGTKVYITFLLETCKENR</sequence>
<keyword evidence="4" id="KW-1003">Cell membrane</keyword>
<keyword evidence="11" id="KW-0175">Coiled coil</keyword>
<dbReference type="Gene3D" id="3.30.565.10">
    <property type="entry name" value="Histidine kinase-like ATPase, C-terminal domain"/>
    <property type="match status" value="1"/>
</dbReference>
<evidence type="ECO:0000256" key="7">
    <source>
        <dbReference type="ARBA" id="ARBA00022777"/>
    </source>
</evidence>
<evidence type="ECO:0000256" key="6">
    <source>
        <dbReference type="ARBA" id="ARBA00022692"/>
    </source>
</evidence>
<dbReference type="SUPFAM" id="SSF55874">
    <property type="entry name" value="ATPase domain of HSP90 chaperone/DNA topoisomerase II/histidine kinase"/>
    <property type="match status" value="1"/>
</dbReference>
<gene>
    <name evidence="14" type="ORF">FYJ50_06675</name>
</gene>
<keyword evidence="5" id="KW-0808">Transferase</keyword>
<evidence type="ECO:0000313" key="14">
    <source>
        <dbReference type="EMBL" id="MSS01780.1"/>
    </source>
</evidence>
<feature type="transmembrane region" description="Helical" evidence="12">
    <location>
        <begin position="36"/>
        <end position="57"/>
    </location>
</feature>
<organism evidence="14 15">
    <name type="scientific">Floccifex porci</name>
    <dbReference type="NCBI Taxonomy" id="2606629"/>
    <lineage>
        <taxon>Bacteria</taxon>
        <taxon>Bacillati</taxon>
        <taxon>Bacillota</taxon>
        <taxon>Erysipelotrichia</taxon>
        <taxon>Erysipelotrichales</taxon>
        <taxon>Erysipelotrichaceae</taxon>
        <taxon>Floccifex</taxon>
    </lineage>
</organism>
<evidence type="ECO:0000256" key="10">
    <source>
        <dbReference type="ARBA" id="ARBA00023136"/>
    </source>
</evidence>
<evidence type="ECO:0000256" key="11">
    <source>
        <dbReference type="SAM" id="Coils"/>
    </source>
</evidence>
<keyword evidence="10 12" id="KW-0472">Membrane</keyword>
<name>A0A7X2N3G8_9FIRM</name>
<keyword evidence="8 12" id="KW-1133">Transmembrane helix</keyword>
<evidence type="ECO:0000256" key="8">
    <source>
        <dbReference type="ARBA" id="ARBA00022989"/>
    </source>
</evidence>
<dbReference type="InterPro" id="IPR050351">
    <property type="entry name" value="BphY/WalK/GraS-like"/>
</dbReference>
<feature type="transmembrane region" description="Helical" evidence="12">
    <location>
        <begin position="12"/>
        <end position="30"/>
    </location>
</feature>
<dbReference type="GO" id="GO:0005886">
    <property type="term" value="C:plasma membrane"/>
    <property type="evidence" value="ECO:0007669"/>
    <property type="project" value="UniProtKB-SubCell"/>
</dbReference>
<dbReference type="PANTHER" id="PTHR45453">
    <property type="entry name" value="PHOSPHATE REGULON SENSOR PROTEIN PHOR"/>
    <property type="match status" value="1"/>
</dbReference>
<evidence type="ECO:0000259" key="13">
    <source>
        <dbReference type="PROSITE" id="PS50109"/>
    </source>
</evidence>
<keyword evidence="9" id="KW-0902">Two-component regulatory system</keyword>
<dbReference type="EC" id="2.7.13.3" evidence="3"/>
<evidence type="ECO:0000256" key="3">
    <source>
        <dbReference type="ARBA" id="ARBA00012438"/>
    </source>
</evidence>
<dbReference type="InterPro" id="IPR003594">
    <property type="entry name" value="HATPase_dom"/>
</dbReference>
<comment type="catalytic activity">
    <reaction evidence="1">
        <text>ATP + protein L-histidine = ADP + protein N-phospho-L-histidine.</text>
        <dbReference type="EC" id="2.7.13.3"/>
    </reaction>
</comment>
<dbReference type="GO" id="GO:0004721">
    <property type="term" value="F:phosphoprotein phosphatase activity"/>
    <property type="evidence" value="ECO:0007669"/>
    <property type="project" value="TreeGrafter"/>
</dbReference>
<dbReference type="GO" id="GO:0000155">
    <property type="term" value="F:phosphorelay sensor kinase activity"/>
    <property type="evidence" value="ECO:0007669"/>
    <property type="project" value="TreeGrafter"/>
</dbReference>
<feature type="domain" description="Histidine kinase" evidence="13">
    <location>
        <begin position="115"/>
        <end position="315"/>
    </location>
</feature>
<evidence type="ECO:0000256" key="5">
    <source>
        <dbReference type="ARBA" id="ARBA00022679"/>
    </source>
</evidence>
<dbReference type="PANTHER" id="PTHR45453:SF2">
    <property type="entry name" value="HISTIDINE KINASE"/>
    <property type="match status" value="1"/>
</dbReference>
<dbReference type="RefSeq" id="WP_154460374.1">
    <property type="nucleotide sequence ID" value="NZ_VUMM01000012.1"/>
</dbReference>
<protein>
    <recommendedName>
        <fullName evidence="3">histidine kinase</fullName>
        <ecNumber evidence="3">2.7.13.3</ecNumber>
    </recommendedName>
</protein>
<dbReference type="SMART" id="SM00387">
    <property type="entry name" value="HATPase_c"/>
    <property type="match status" value="1"/>
</dbReference>
<keyword evidence="6 12" id="KW-0812">Transmembrane</keyword>
<evidence type="ECO:0000256" key="12">
    <source>
        <dbReference type="SAM" id="Phobius"/>
    </source>
</evidence>
<dbReference type="InterPro" id="IPR036890">
    <property type="entry name" value="HATPase_C_sf"/>
</dbReference>
<keyword evidence="15" id="KW-1185">Reference proteome</keyword>
<evidence type="ECO:0000256" key="9">
    <source>
        <dbReference type="ARBA" id="ARBA00023012"/>
    </source>
</evidence>
<keyword evidence="7 14" id="KW-0418">Kinase</keyword>
<comment type="subcellular location">
    <subcellularLocation>
        <location evidence="2">Cell membrane</location>
        <topology evidence="2">Multi-pass membrane protein</topology>
    </subcellularLocation>
</comment>
<proteinExistence type="predicted"/>
<feature type="coiled-coil region" evidence="11">
    <location>
        <begin position="85"/>
        <end position="112"/>
    </location>
</feature>
<dbReference type="Proteomes" id="UP000470082">
    <property type="component" value="Unassembled WGS sequence"/>
</dbReference>
<dbReference type="PROSITE" id="PS50109">
    <property type="entry name" value="HIS_KIN"/>
    <property type="match status" value="1"/>
</dbReference>